<keyword evidence="3" id="KW-1185">Reference proteome</keyword>
<dbReference type="AlphaFoldDB" id="A0A0C2Y073"/>
<dbReference type="Proteomes" id="UP000054097">
    <property type="component" value="Unassembled WGS sequence"/>
</dbReference>
<evidence type="ECO:0000313" key="2">
    <source>
        <dbReference type="EMBL" id="KIM34502.1"/>
    </source>
</evidence>
<name>A0A0C2Y073_SERVB</name>
<dbReference type="HOGENOM" id="CLU_538803_0_0_1"/>
<sequence length="506" mass="57751">MCLRLFRNFVRSKVPGKKSKHAKAYPDTSIKPSEQKQQQLLSPNCVNNVGRPANGDHNKQEDIELVETIDDIQTHTDAELPEEDQRQDLLDALPPITIHEPFDISINPARAYFSALPLELKLEILDQFQTDFSIPSGEGAYQIFKRYISRNPLNLKALKALRLCDRELRVYGLHRLFTVANLTPHGNPTPEWLAVFEKEILPLAAQHVKYITIFVDEETDEAMARILRQLTHVRWLMLDLNLQSTTLQSIEVLSKFTNISRFTTISSGHIPSVHMETNARFLRAYGSKLKSLDLFNGWYQDPTDSLLLTIRDSCPVLQHFYLYGTSDTRLASILVEEPAWASRATLKSAHFEACKEVDAWIVASLVDLYPSLQEVNIGSCGGPGGYDDAKGRDEERERIIKSIKPIRRPPLDSLRIVHATDVEFRHMCSIPTKKLVVFDPLDQMLIGELLSQPKYFPGMRTFELQYVKETDRKEAAFNSIKAAIEMRGDCVLVDSRKPFGKMRRLF</sequence>
<gene>
    <name evidence="2" type="ORF">M408DRAFT_325888</name>
</gene>
<evidence type="ECO:0000313" key="3">
    <source>
        <dbReference type="Proteomes" id="UP000054097"/>
    </source>
</evidence>
<dbReference type="SUPFAM" id="SSF52047">
    <property type="entry name" value="RNI-like"/>
    <property type="match status" value="1"/>
</dbReference>
<accession>A0A0C2Y073</accession>
<reference evidence="3" key="2">
    <citation type="submission" date="2015-01" db="EMBL/GenBank/DDBJ databases">
        <title>Evolutionary Origins and Diversification of the Mycorrhizal Mutualists.</title>
        <authorList>
            <consortium name="DOE Joint Genome Institute"/>
            <consortium name="Mycorrhizal Genomics Consortium"/>
            <person name="Kohler A."/>
            <person name="Kuo A."/>
            <person name="Nagy L.G."/>
            <person name="Floudas D."/>
            <person name="Copeland A."/>
            <person name="Barry K.W."/>
            <person name="Cichocki N."/>
            <person name="Veneault-Fourrey C."/>
            <person name="LaButti K."/>
            <person name="Lindquist E.A."/>
            <person name="Lipzen A."/>
            <person name="Lundell T."/>
            <person name="Morin E."/>
            <person name="Murat C."/>
            <person name="Riley R."/>
            <person name="Ohm R."/>
            <person name="Sun H."/>
            <person name="Tunlid A."/>
            <person name="Henrissat B."/>
            <person name="Grigoriev I.V."/>
            <person name="Hibbett D.S."/>
            <person name="Martin F."/>
        </authorList>
    </citation>
    <scope>NUCLEOTIDE SEQUENCE [LARGE SCALE GENOMIC DNA]</scope>
    <source>
        <strain evidence="3">MAFF 305830</strain>
    </source>
</reference>
<feature type="compositionally biased region" description="Polar residues" evidence="1">
    <location>
        <begin position="30"/>
        <end position="39"/>
    </location>
</feature>
<feature type="region of interest" description="Disordered" evidence="1">
    <location>
        <begin position="16"/>
        <end position="39"/>
    </location>
</feature>
<protein>
    <submittedName>
        <fullName evidence="2">Uncharacterized protein</fullName>
    </submittedName>
</protein>
<reference evidence="2 3" key="1">
    <citation type="submission" date="2014-04" db="EMBL/GenBank/DDBJ databases">
        <authorList>
            <consortium name="DOE Joint Genome Institute"/>
            <person name="Kuo A."/>
            <person name="Zuccaro A."/>
            <person name="Kohler A."/>
            <person name="Nagy L.G."/>
            <person name="Floudas D."/>
            <person name="Copeland A."/>
            <person name="Barry K.W."/>
            <person name="Cichocki N."/>
            <person name="Veneault-Fourrey C."/>
            <person name="LaButti K."/>
            <person name="Lindquist E.A."/>
            <person name="Lipzen A."/>
            <person name="Lundell T."/>
            <person name="Morin E."/>
            <person name="Murat C."/>
            <person name="Sun H."/>
            <person name="Tunlid A."/>
            <person name="Henrissat B."/>
            <person name="Grigoriev I.V."/>
            <person name="Hibbett D.S."/>
            <person name="Martin F."/>
            <person name="Nordberg H.P."/>
            <person name="Cantor M.N."/>
            <person name="Hua S.X."/>
        </authorList>
    </citation>
    <scope>NUCLEOTIDE SEQUENCE [LARGE SCALE GENOMIC DNA]</scope>
    <source>
        <strain evidence="2 3">MAFF 305830</strain>
    </source>
</reference>
<dbReference type="InterPro" id="IPR032675">
    <property type="entry name" value="LRR_dom_sf"/>
</dbReference>
<proteinExistence type="predicted"/>
<dbReference type="Gene3D" id="3.80.10.10">
    <property type="entry name" value="Ribonuclease Inhibitor"/>
    <property type="match status" value="1"/>
</dbReference>
<dbReference type="OrthoDB" id="3151662at2759"/>
<evidence type="ECO:0000256" key="1">
    <source>
        <dbReference type="SAM" id="MobiDB-lite"/>
    </source>
</evidence>
<dbReference type="EMBL" id="KN824277">
    <property type="protein sequence ID" value="KIM34502.1"/>
    <property type="molecule type" value="Genomic_DNA"/>
</dbReference>
<organism evidence="2 3">
    <name type="scientific">Serendipita vermifera MAFF 305830</name>
    <dbReference type="NCBI Taxonomy" id="933852"/>
    <lineage>
        <taxon>Eukaryota</taxon>
        <taxon>Fungi</taxon>
        <taxon>Dikarya</taxon>
        <taxon>Basidiomycota</taxon>
        <taxon>Agaricomycotina</taxon>
        <taxon>Agaricomycetes</taxon>
        <taxon>Sebacinales</taxon>
        <taxon>Serendipitaceae</taxon>
        <taxon>Serendipita</taxon>
    </lineage>
</organism>